<sequence>MEEQIYTLAFKEGLWAVLFVTLFVYQLRESRRLQDVAKEREDRLTALINDITKQLETLATKYERMSYDLQEIRVCLLKEESRK</sequence>
<evidence type="ECO:0000256" key="1">
    <source>
        <dbReference type="SAM" id="Phobius"/>
    </source>
</evidence>
<reference evidence="3" key="1">
    <citation type="journal article" date="2008" name="Genome Res.">
        <title>The genome of Pelotomaculum thermopropionicum reveals niche-associated evolution in anaerobic microbiota.</title>
        <authorList>
            <person name="Kosaka T."/>
            <person name="Kato S."/>
            <person name="Shimoyama T."/>
            <person name="Ishii S."/>
            <person name="Abe T."/>
            <person name="Watanabe K."/>
        </authorList>
    </citation>
    <scope>NUCLEOTIDE SEQUENCE [LARGE SCALE GENOMIC DNA]</scope>
    <source>
        <strain evidence="3">DSM 13744 / JCM 10971 / SI</strain>
    </source>
</reference>
<dbReference type="Proteomes" id="UP000006556">
    <property type="component" value="Chromosome"/>
</dbReference>
<evidence type="ECO:0000313" key="3">
    <source>
        <dbReference type="Proteomes" id="UP000006556"/>
    </source>
</evidence>
<evidence type="ECO:0000313" key="2">
    <source>
        <dbReference type="EMBL" id="BAF60355.1"/>
    </source>
</evidence>
<dbReference type="Pfam" id="PF10960">
    <property type="entry name" value="Holin_BhlA"/>
    <property type="match status" value="1"/>
</dbReference>
<keyword evidence="1" id="KW-1133">Transmembrane helix</keyword>
<keyword evidence="1" id="KW-0812">Transmembrane</keyword>
<gene>
    <name evidence="2" type="ordered locus">PTH_2174</name>
</gene>
<dbReference type="eggNOG" id="ENOG502ZFMX">
    <property type="taxonomic scope" value="Bacteria"/>
</dbReference>
<dbReference type="EMBL" id="AP009389">
    <property type="protein sequence ID" value="BAF60355.1"/>
    <property type="molecule type" value="Genomic_DNA"/>
</dbReference>
<dbReference type="InterPro" id="IPR024405">
    <property type="entry name" value="Phage_BhlA/UviB"/>
</dbReference>
<protein>
    <submittedName>
        <fullName evidence="2">Predicted membrane protein</fullName>
    </submittedName>
</protein>
<organism evidence="2 3">
    <name type="scientific">Pelotomaculum thermopropionicum (strain DSM 13744 / JCM 10971 / SI)</name>
    <dbReference type="NCBI Taxonomy" id="370438"/>
    <lineage>
        <taxon>Bacteria</taxon>
        <taxon>Bacillati</taxon>
        <taxon>Bacillota</taxon>
        <taxon>Clostridia</taxon>
        <taxon>Eubacteriales</taxon>
        <taxon>Desulfotomaculaceae</taxon>
        <taxon>Pelotomaculum</taxon>
    </lineage>
</organism>
<dbReference type="HOGENOM" id="CLU_188958_2_0_9"/>
<keyword evidence="3" id="KW-1185">Reference proteome</keyword>
<dbReference type="KEGG" id="pth:PTH_2174"/>
<name>A5D091_PELTS</name>
<accession>A5D091</accession>
<dbReference type="STRING" id="370438.PTH_2174"/>
<proteinExistence type="predicted"/>
<feature type="transmembrane region" description="Helical" evidence="1">
    <location>
        <begin position="6"/>
        <end position="25"/>
    </location>
</feature>
<dbReference type="AlphaFoldDB" id="A5D091"/>
<keyword evidence="1" id="KW-0472">Membrane</keyword>